<evidence type="ECO:0000313" key="8">
    <source>
        <dbReference type="Proteomes" id="UP000015105"/>
    </source>
</evidence>
<keyword evidence="8" id="KW-1185">Reference proteome</keyword>
<proteinExistence type="inferred from homology"/>
<evidence type="ECO:0000256" key="3">
    <source>
        <dbReference type="ARBA" id="ARBA00023306"/>
    </source>
</evidence>
<feature type="domain" description="Cyclin-like" evidence="6">
    <location>
        <begin position="233"/>
        <end position="317"/>
    </location>
</feature>
<dbReference type="SUPFAM" id="SSF47954">
    <property type="entry name" value="Cyclin-like"/>
    <property type="match status" value="1"/>
</dbReference>
<dbReference type="InterPro" id="IPR036915">
    <property type="entry name" value="Cyclin-like_sf"/>
</dbReference>
<keyword evidence="2 4" id="KW-0195">Cyclin</keyword>
<dbReference type="InterPro" id="IPR006671">
    <property type="entry name" value="Cyclin_N"/>
</dbReference>
<evidence type="ECO:0000259" key="6">
    <source>
        <dbReference type="SMART" id="SM00385"/>
    </source>
</evidence>
<accession>A0A453FRA0</accession>
<dbReference type="EnsemblPlants" id="AET3Gv20755000.3">
    <property type="protein sequence ID" value="AET3Gv20755000.3"/>
    <property type="gene ID" value="AET3Gv20755000"/>
</dbReference>
<dbReference type="PANTHER" id="PTHR10177">
    <property type="entry name" value="CYCLINS"/>
    <property type="match status" value="1"/>
</dbReference>
<evidence type="ECO:0000256" key="4">
    <source>
        <dbReference type="RuleBase" id="RU000383"/>
    </source>
</evidence>
<dbReference type="FunFam" id="1.10.472.10:FF:000001">
    <property type="entry name" value="G2/mitotic-specific cyclin"/>
    <property type="match status" value="1"/>
</dbReference>
<dbReference type="GO" id="GO:0051301">
    <property type="term" value="P:cell division"/>
    <property type="evidence" value="ECO:0007669"/>
    <property type="project" value="UniProtKB-KW"/>
</dbReference>
<dbReference type="GO" id="GO:0044772">
    <property type="term" value="P:mitotic cell cycle phase transition"/>
    <property type="evidence" value="ECO:0007669"/>
    <property type="project" value="InterPro"/>
</dbReference>
<dbReference type="InterPro" id="IPR046965">
    <property type="entry name" value="Cyclin_A/B-like"/>
</dbReference>
<dbReference type="Proteomes" id="UP000015105">
    <property type="component" value="Chromosome 3D"/>
</dbReference>
<keyword evidence="1" id="KW-0132">Cell division</keyword>
<dbReference type="GO" id="GO:0016538">
    <property type="term" value="F:cyclin-dependent protein serine/threonine kinase regulator activity"/>
    <property type="evidence" value="ECO:0007669"/>
    <property type="project" value="InterPro"/>
</dbReference>
<reference evidence="7" key="3">
    <citation type="journal article" date="2017" name="Nature">
        <title>Genome sequence of the progenitor of the wheat D genome Aegilops tauschii.</title>
        <authorList>
            <person name="Luo M.C."/>
            <person name="Gu Y.Q."/>
            <person name="Puiu D."/>
            <person name="Wang H."/>
            <person name="Twardziok S.O."/>
            <person name="Deal K.R."/>
            <person name="Huo N."/>
            <person name="Zhu T."/>
            <person name="Wang L."/>
            <person name="Wang Y."/>
            <person name="McGuire P.E."/>
            <person name="Liu S."/>
            <person name="Long H."/>
            <person name="Ramasamy R.K."/>
            <person name="Rodriguez J.C."/>
            <person name="Van S.L."/>
            <person name="Yuan L."/>
            <person name="Wang Z."/>
            <person name="Xia Z."/>
            <person name="Xiao L."/>
            <person name="Anderson O.D."/>
            <person name="Ouyang S."/>
            <person name="Liang Y."/>
            <person name="Zimin A.V."/>
            <person name="Pertea G."/>
            <person name="Qi P."/>
            <person name="Bennetzen J.L."/>
            <person name="Dai X."/>
            <person name="Dawson M.W."/>
            <person name="Muller H.G."/>
            <person name="Kugler K."/>
            <person name="Rivarola-Duarte L."/>
            <person name="Spannagl M."/>
            <person name="Mayer K.F.X."/>
            <person name="Lu F.H."/>
            <person name="Bevan M.W."/>
            <person name="Leroy P."/>
            <person name="Li P."/>
            <person name="You F.M."/>
            <person name="Sun Q."/>
            <person name="Liu Z."/>
            <person name="Lyons E."/>
            <person name="Wicker T."/>
            <person name="Salzberg S.L."/>
            <person name="Devos K.M."/>
            <person name="Dvorak J."/>
        </authorList>
    </citation>
    <scope>NUCLEOTIDE SEQUENCE [LARGE SCALE GENOMIC DNA]</scope>
    <source>
        <strain evidence="7">cv. AL8/78</strain>
    </source>
</reference>
<dbReference type="AlphaFoldDB" id="A0A453FRA0"/>
<dbReference type="InterPro" id="IPR013763">
    <property type="entry name" value="Cyclin-like_dom"/>
</dbReference>
<sequence length="382" mass="42626">MAARAHNVAAAQQQNRALGGVPAMGKQQKAAMAGRPDPKNTRRALGDIGNVEANNRRAPLGDIANVVNARAAEGKPQPHEPVNRPVTRNFGAQLLKNAQEKAKNPAARPAVRRAHHVKPAPPPPEHVIEISSDSDVTKSEAGSVSSVRKYSRKKVVTTLSHVLSARSKFAAGITEEPAIQDIDKLDGDNQLAVVDYIEDIYKFYKVAENECRASDYMDSQEEINAKMRGILIDWILEVHQKFDLMPESLYLTVYIIDMYLSLQSVLRRELQLVGVSALLIACKYEEIWAPEVNDFILISDSAYTREQILKMEKAILNRLEWNLTVPTPYVFLVRFAKAASSSDHKNDKEVKEELQIFTYTACKFFRCTYLPFCQSSASPCAD</sequence>
<dbReference type="Gramene" id="AET3Gv20755000.3">
    <property type="protein sequence ID" value="AET3Gv20755000.3"/>
    <property type="gene ID" value="AET3Gv20755000"/>
</dbReference>
<evidence type="ECO:0000256" key="1">
    <source>
        <dbReference type="ARBA" id="ARBA00022618"/>
    </source>
</evidence>
<dbReference type="Gene3D" id="1.10.472.10">
    <property type="entry name" value="Cyclin-like"/>
    <property type="match status" value="2"/>
</dbReference>
<reference evidence="8" key="2">
    <citation type="journal article" date="2017" name="Nat. Plants">
        <title>The Aegilops tauschii genome reveals multiple impacts of transposons.</title>
        <authorList>
            <person name="Zhao G."/>
            <person name="Zou C."/>
            <person name="Li K."/>
            <person name="Wang K."/>
            <person name="Li T."/>
            <person name="Gao L."/>
            <person name="Zhang X."/>
            <person name="Wang H."/>
            <person name="Yang Z."/>
            <person name="Liu X."/>
            <person name="Jiang W."/>
            <person name="Mao L."/>
            <person name="Kong X."/>
            <person name="Jiao Y."/>
            <person name="Jia J."/>
        </authorList>
    </citation>
    <scope>NUCLEOTIDE SEQUENCE [LARGE SCALE GENOMIC DNA]</scope>
    <source>
        <strain evidence="8">cv. AL8/78</strain>
    </source>
</reference>
<reference evidence="8" key="1">
    <citation type="journal article" date="2014" name="Science">
        <title>Ancient hybridizations among the ancestral genomes of bread wheat.</title>
        <authorList>
            <consortium name="International Wheat Genome Sequencing Consortium,"/>
            <person name="Marcussen T."/>
            <person name="Sandve S.R."/>
            <person name="Heier L."/>
            <person name="Spannagl M."/>
            <person name="Pfeifer M."/>
            <person name="Jakobsen K.S."/>
            <person name="Wulff B.B."/>
            <person name="Steuernagel B."/>
            <person name="Mayer K.F."/>
            <person name="Olsen O.A."/>
        </authorList>
    </citation>
    <scope>NUCLEOTIDE SEQUENCE [LARGE SCALE GENOMIC DNA]</scope>
    <source>
        <strain evidence="8">cv. AL8/78</strain>
    </source>
</reference>
<evidence type="ECO:0000313" key="7">
    <source>
        <dbReference type="EnsemblPlants" id="AET3Gv20755000.3"/>
    </source>
</evidence>
<dbReference type="InterPro" id="IPR039361">
    <property type="entry name" value="Cyclin"/>
</dbReference>
<feature type="region of interest" description="Disordered" evidence="5">
    <location>
        <begin position="99"/>
        <end position="144"/>
    </location>
</feature>
<dbReference type="SMART" id="SM00385">
    <property type="entry name" value="CYCLIN"/>
    <property type="match status" value="1"/>
</dbReference>
<dbReference type="CDD" id="cd20567">
    <property type="entry name" value="CYCLIN_AtCycB-like_rpt1"/>
    <property type="match status" value="1"/>
</dbReference>
<reference evidence="7" key="4">
    <citation type="submission" date="2019-03" db="UniProtKB">
        <authorList>
            <consortium name="EnsemblPlants"/>
        </authorList>
    </citation>
    <scope>IDENTIFICATION</scope>
</reference>
<dbReference type="PIRSF" id="PIRSF001771">
    <property type="entry name" value="Cyclin_A_B_D_E"/>
    <property type="match status" value="1"/>
</dbReference>
<comment type="similarity">
    <text evidence="4">Belongs to the cyclin family.</text>
</comment>
<protein>
    <recommendedName>
        <fullName evidence="6">Cyclin-like domain-containing protein</fullName>
    </recommendedName>
</protein>
<organism evidence="7 8">
    <name type="scientific">Aegilops tauschii subsp. strangulata</name>
    <name type="common">Goatgrass</name>
    <dbReference type="NCBI Taxonomy" id="200361"/>
    <lineage>
        <taxon>Eukaryota</taxon>
        <taxon>Viridiplantae</taxon>
        <taxon>Streptophyta</taxon>
        <taxon>Embryophyta</taxon>
        <taxon>Tracheophyta</taxon>
        <taxon>Spermatophyta</taxon>
        <taxon>Magnoliopsida</taxon>
        <taxon>Liliopsida</taxon>
        <taxon>Poales</taxon>
        <taxon>Poaceae</taxon>
        <taxon>BOP clade</taxon>
        <taxon>Pooideae</taxon>
        <taxon>Triticodae</taxon>
        <taxon>Triticeae</taxon>
        <taxon>Triticinae</taxon>
        <taxon>Aegilops</taxon>
    </lineage>
</organism>
<name>A0A453FRA0_AEGTS</name>
<evidence type="ECO:0000256" key="5">
    <source>
        <dbReference type="SAM" id="MobiDB-lite"/>
    </source>
</evidence>
<dbReference type="Pfam" id="PF00134">
    <property type="entry name" value="Cyclin_N"/>
    <property type="match status" value="1"/>
</dbReference>
<reference evidence="7" key="5">
    <citation type="journal article" date="2021" name="G3 (Bethesda)">
        <title>Aegilops tauschii genome assembly Aet v5.0 features greater sequence contiguity and improved annotation.</title>
        <authorList>
            <person name="Wang L."/>
            <person name="Zhu T."/>
            <person name="Rodriguez J.C."/>
            <person name="Deal K.R."/>
            <person name="Dubcovsky J."/>
            <person name="McGuire P.E."/>
            <person name="Lux T."/>
            <person name="Spannagl M."/>
            <person name="Mayer K.F.X."/>
            <person name="Baldrich P."/>
            <person name="Meyers B.C."/>
            <person name="Huo N."/>
            <person name="Gu Y.Q."/>
            <person name="Zhou H."/>
            <person name="Devos K.M."/>
            <person name="Bennetzen J.L."/>
            <person name="Unver T."/>
            <person name="Budak H."/>
            <person name="Gulick P.J."/>
            <person name="Galiba G."/>
            <person name="Kalapos B."/>
            <person name="Nelson D.R."/>
            <person name="Li P."/>
            <person name="You F.M."/>
            <person name="Luo M.C."/>
            <person name="Dvorak J."/>
        </authorList>
    </citation>
    <scope>NUCLEOTIDE SEQUENCE [LARGE SCALE GENOMIC DNA]</scope>
    <source>
        <strain evidence="7">cv. AL8/78</strain>
    </source>
</reference>
<keyword evidence="3" id="KW-0131">Cell cycle</keyword>
<evidence type="ECO:0000256" key="2">
    <source>
        <dbReference type="ARBA" id="ARBA00023127"/>
    </source>
</evidence>